<dbReference type="EMBL" id="JBHTLP010000006">
    <property type="protein sequence ID" value="MFD1141002.1"/>
    <property type="molecule type" value="Genomic_DNA"/>
</dbReference>
<gene>
    <name evidence="1" type="ORF">ACFQ4C_07775</name>
</gene>
<reference evidence="2" key="1">
    <citation type="journal article" date="2019" name="Int. J. Syst. Evol. Microbiol.">
        <title>The Global Catalogue of Microorganisms (GCM) 10K type strain sequencing project: providing services to taxonomists for standard genome sequencing and annotation.</title>
        <authorList>
            <consortium name="The Broad Institute Genomics Platform"/>
            <consortium name="The Broad Institute Genome Sequencing Center for Infectious Disease"/>
            <person name="Wu L."/>
            <person name="Ma J."/>
        </authorList>
    </citation>
    <scope>NUCLEOTIDE SEQUENCE [LARGE SCALE GENOMIC DNA]</scope>
    <source>
        <strain evidence="2">CCUG 55608</strain>
    </source>
</reference>
<dbReference type="Proteomes" id="UP001597116">
    <property type="component" value="Unassembled WGS sequence"/>
</dbReference>
<sequence length="136" mass="15634">MRNKHTYSSLFHRLFCLLMAFYVINLSIDAPDYSRVDVYGQYHDDLTINEIESVGELVLEKWLGLTDVIPEHDEPDEDGTLTKSFFMWLLPAPTVCYRFAVTISDYLPVSIPFTATLYHSMTAEVLALPPEENCCF</sequence>
<evidence type="ECO:0000313" key="2">
    <source>
        <dbReference type="Proteomes" id="UP001597116"/>
    </source>
</evidence>
<comment type="caution">
    <text evidence="1">The sequence shown here is derived from an EMBL/GenBank/DDBJ whole genome shotgun (WGS) entry which is preliminary data.</text>
</comment>
<accession>A0ABW3Q287</accession>
<proteinExistence type="predicted"/>
<dbReference type="RefSeq" id="WP_265990641.1">
    <property type="nucleotide sequence ID" value="NZ_CP110973.1"/>
</dbReference>
<evidence type="ECO:0000313" key="1">
    <source>
        <dbReference type="EMBL" id="MFD1141002.1"/>
    </source>
</evidence>
<name>A0ABW3Q287_9BACT</name>
<keyword evidence="2" id="KW-1185">Reference proteome</keyword>
<organism evidence="1 2">
    <name type="scientific">Larkinella insperata</name>
    <dbReference type="NCBI Taxonomy" id="332158"/>
    <lineage>
        <taxon>Bacteria</taxon>
        <taxon>Pseudomonadati</taxon>
        <taxon>Bacteroidota</taxon>
        <taxon>Cytophagia</taxon>
        <taxon>Cytophagales</taxon>
        <taxon>Spirosomataceae</taxon>
        <taxon>Larkinella</taxon>
    </lineage>
</organism>
<protein>
    <submittedName>
        <fullName evidence="1">Uncharacterized protein</fullName>
    </submittedName>
</protein>